<organism evidence="2 3">
    <name type="scientific">Leishmania tarentolae</name>
    <name type="common">Sauroleishmania tarentolae</name>
    <dbReference type="NCBI Taxonomy" id="5689"/>
    <lineage>
        <taxon>Eukaryota</taxon>
        <taxon>Discoba</taxon>
        <taxon>Euglenozoa</taxon>
        <taxon>Kinetoplastea</taxon>
        <taxon>Metakinetoplastina</taxon>
        <taxon>Trypanosomatida</taxon>
        <taxon>Trypanosomatidae</taxon>
        <taxon>Leishmaniinae</taxon>
        <taxon>Leishmania</taxon>
        <taxon>lizard Leishmania</taxon>
    </lineage>
</organism>
<evidence type="ECO:0000313" key="2">
    <source>
        <dbReference type="EMBL" id="GET93400.1"/>
    </source>
</evidence>
<gene>
    <name evidence="2" type="ORF">LtaPh_3632700</name>
</gene>
<protein>
    <submittedName>
        <fullName evidence="2">Unspecified product</fullName>
    </submittedName>
</protein>
<proteinExistence type="predicted"/>
<name>A0A640KUG3_LEITA</name>
<evidence type="ECO:0000256" key="1">
    <source>
        <dbReference type="SAM" id="MobiDB-lite"/>
    </source>
</evidence>
<feature type="compositionally biased region" description="Basic and acidic residues" evidence="1">
    <location>
        <begin position="26"/>
        <end position="35"/>
    </location>
</feature>
<dbReference type="Proteomes" id="UP000419144">
    <property type="component" value="Unassembled WGS sequence"/>
</dbReference>
<reference evidence="2" key="1">
    <citation type="submission" date="2019-11" db="EMBL/GenBank/DDBJ databases">
        <title>Leishmania tarentolae CDS.</title>
        <authorList>
            <person name="Goto Y."/>
            <person name="Yamagishi J."/>
        </authorList>
    </citation>
    <scope>NUCLEOTIDE SEQUENCE [LARGE SCALE GENOMIC DNA]</scope>
    <source>
        <strain evidence="2">Parrot Tar II</strain>
    </source>
</reference>
<sequence length="104" mass="11918">MDNVPQKYYDTCEWVRRYYTQSGTSDARKPRHGDSKPSVYTLPSSEPNLNFVLELFPPPVDKTTASRHSSAQPRRADEAESLESRYHRLLLRISDDIAMSDAAE</sequence>
<accession>A0A640KUG3</accession>
<feature type="region of interest" description="Disordered" evidence="1">
    <location>
        <begin position="22"/>
        <end position="43"/>
    </location>
</feature>
<dbReference type="OrthoDB" id="258554at2759"/>
<dbReference type="AlphaFoldDB" id="A0A640KUG3"/>
<dbReference type="VEuPathDB" id="TriTrypDB:LtaPh_3632700"/>
<evidence type="ECO:0000313" key="3">
    <source>
        <dbReference type="Proteomes" id="UP000419144"/>
    </source>
</evidence>
<comment type="caution">
    <text evidence="2">The sequence shown here is derived from an EMBL/GenBank/DDBJ whole genome shotgun (WGS) entry which is preliminary data.</text>
</comment>
<dbReference type="EMBL" id="BLBS01000057">
    <property type="protein sequence ID" value="GET93400.1"/>
    <property type="molecule type" value="Genomic_DNA"/>
</dbReference>
<feature type="region of interest" description="Disordered" evidence="1">
    <location>
        <begin position="60"/>
        <end position="81"/>
    </location>
</feature>
<keyword evidence="3" id="KW-1185">Reference proteome</keyword>